<keyword evidence="1" id="KW-0812">Transmembrane</keyword>
<feature type="transmembrane region" description="Helical" evidence="1">
    <location>
        <begin position="44"/>
        <end position="63"/>
    </location>
</feature>
<reference evidence="2" key="1">
    <citation type="submission" date="2023-08" db="EMBL/GenBank/DDBJ databases">
        <title>Reference Genome Resource for the Citrus Pathogen Phytophthora citrophthora.</title>
        <authorList>
            <person name="Moller H."/>
            <person name="Coetzee B."/>
            <person name="Rose L.J."/>
            <person name="Van Niekerk J.M."/>
        </authorList>
    </citation>
    <scope>NUCLEOTIDE SEQUENCE</scope>
    <source>
        <strain evidence="2">STE-U-9442</strain>
    </source>
</reference>
<evidence type="ECO:0000256" key="1">
    <source>
        <dbReference type="SAM" id="Phobius"/>
    </source>
</evidence>
<evidence type="ECO:0000313" key="2">
    <source>
        <dbReference type="EMBL" id="KAK1933654.1"/>
    </source>
</evidence>
<evidence type="ECO:0000313" key="3">
    <source>
        <dbReference type="Proteomes" id="UP001259832"/>
    </source>
</evidence>
<proteinExistence type="predicted"/>
<comment type="caution">
    <text evidence="2">The sequence shown here is derived from an EMBL/GenBank/DDBJ whole genome shotgun (WGS) entry which is preliminary data.</text>
</comment>
<keyword evidence="3" id="KW-1185">Reference proteome</keyword>
<protein>
    <submittedName>
        <fullName evidence="2">Uncharacterized protein</fullName>
    </submittedName>
</protein>
<name>A0AAD9LFQ0_9STRA</name>
<keyword evidence="1" id="KW-1133">Transmembrane helix</keyword>
<gene>
    <name evidence="2" type="ORF">P3T76_011868</name>
</gene>
<dbReference type="AlphaFoldDB" id="A0AAD9LFQ0"/>
<organism evidence="2 3">
    <name type="scientific">Phytophthora citrophthora</name>
    <dbReference type="NCBI Taxonomy" id="4793"/>
    <lineage>
        <taxon>Eukaryota</taxon>
        <taxon>Sar</taxon>
        <taxon>Stramenopiles</taxon>
        <taxon>Oomycota</taxon>
        <taxon>Peronosporomycetes</taxon>
        <taxon>Peronosporales</taxon>
        <taxon>Peronosporaceae</taxon>
        <taxon>Phytophthora</taxon>
    </lineage>
</organism>
<sequence>MIYGYVTDDIFPLLVTYLFGEVLAACYVAVYFRYTKSRTYTAKAIAFALIFTALGTVLGREGVANQSLSTVGDFMG</sequence>
<keyword evidence="1" id="KW-0472">Membrane</keyword>
<accession>A0AAD9LFQ0</accession>
<feature type="transmembrane region" description="Helical" evidence="1">
    <location>
        <begin position="12"/>
        <end position="32"/>
    </location>
</feature>
<dbReference type="EMBL" id="JASMQC010000028">
    <property type="protein sequence ID" value="KAK1933654.1"/>
    <property type="molecule type" value="Genomic_DNA"/>
</dbReference>
<dbReference type="Proteomes" id="UP001259832">
    <property type="component" value="Unassembled WGS sequence"/>
</dbReference>